<sequence>MPLPCHVVYILASISSVAVAHGCTKVFEPNTDYWGNDIGSTRQPSPSNCCNDCSSNPLCVLFVWHLGTCYLKNKQGPAGIAAGTTAGVVSPQCLAIEADTDYSGNDVASTHRVNARDCCADCTANPKCVVAVWHHNTCWLKGHVGAKSTLVGARAIFPRRYDTPPPPSPPQPTLKFRNRCSYPIELYKVDRWVCTLSPNGGGCDQWLSTGENPMFRHTRSEQATLVEFTLTARTLWFDVSVVPPNCRDGKSHDECLRNNGGRTGFNVPVSMTPLKYNHNPAKGNCRDITCLADKCPQAYVYPTDDLKMRDCPADESILVTYCP</sequence>
<evidence type="ECO:0000313" key="3">
    <source>
        <dbReference type="EMBL" id="RHY07283.1"/>
    </source>
</evidence>
<feature type="chain" id="PRO_5017380848" description="Apple domain-containing protein" evidence="1">
    <location>
        <begin position="21"/>
        <end position="323"/>
    </location>
</feature>
<dbReference type="Pfam" id="PF14295">
    <property type="entry name" value="PAN_4"/>
    <property type="match status" value="2"/>
</dbReference>
<feature type="domain" description="Apple" evidence="2">
    <location>
        <begin position="31"/>
        <end position="72"/>
    </location>
</feature>
<feature type="signal peptide" evidence="1">
    <location>
        <begin position="1"/>
        <end position="20"/>
    </location>
</feature>
<dbReference type="PANTHER" id="PTHR31737:SF2">
    <property type="entry name" value="PROTEIN TOS1"/>
    <property type="match status" value="1"/>
</dbReference>
<evidence type="ECO:0000313" key="4">
    <source>
        <dbReference type="Proteomes" id="UP000265427"/>
    </source>
</evidence>
<proteinExistence type="predicted"/>
<feature type="domain" description="Apple" evidence="2">
    <location>
        <begin position="100"/>
        <end position="141"/>
    </location>
</feature>
<dbReference type="Gene3D" id="2.60.110.10">
    <property type="entry name" value="Thaumatin"/>
    <property type="match status" value="1"/>
</dbReference>
<dbReference type="Proteomes" id="UP000265427">
    <property type="component" value="Unassembled WGS sequence"/>
</dbReference>
<evidence type="ECO:0000259" key="2">
    <source>
        <dbReference type="Pfam" id="PF14295"/>
    </source>
</evidence>
<dbReference type="InterPro" id="IPR037176">
    <property type="entry name" value="Osmotin/thaumatin-like_sf"/>
</dbReference>
<dbReference type="InterPro" id="IPR003609">
    <property type="entry name" value="Pan_app"/>
</dbReference>
<gene>
    <name evidence="3" type="ORF">DYB36_008206</name>
</gene>
<keyword evidence="1" id="KW-0732">Signal</keyword>
<reference evidence="3 4" key="1">
    <citation type="submission" date="2018-08" db="EMBL/GenBank/DDBJ databases">
        <title>Aphanomyces genome sequencing and annotation.</title>
        <authorList>
            <person name="Minardi D."/>
            <person name="Oidtmann B."/>
            <person name="Van Der Giezen M."/>
            <person name="Studholme D.J."/>
        </authorList>
    </citation>
    <scope>NUCLEOTIDE SEQUENCE [LARGE SCALE GENOMIC DNA]</scope>
    <source>
        <strain evidence="3 4">Kv</strain>
    </source>
</reference>
<dbReference type="PROSITE" id="PS51367">
    <property type="entry name" value="THAUMATIN_2"/>
    <property type="match status" value="1"/>
</dbReference>
<dbReference type="SUPFAM" id="SSF49870">
    <property type="entry name" value="Osmotin, thaumatin-like protein"/>
    <property type="match status" value="1"/>
</dbReference>
<dbReference type="EMBL" id="QUSZ01006012">
    <property type="protein sequence ID" value="RHY07283.1"/>
    <property type="molecule type" value="Genomic_DNA"/>
</dbReference>
<dbReference type="VEuPathDB" id="FungiDB:H257_03554"/>
<organism evidence="3 4">
    <name type="scientific">Aphanomyces astaci</name>
    <name type="common">Crayfish plague agent</name>
    <dbReference type="NCBI Taxonomy" id="112090"/>
    <lineage>
        <taxon>Eukaryota</taxon>
        <taxon>Sar</taxon>
        <taxon>Stramenopiles</taxon>
        <taxon>Oomycota</taxon>
        <taxon>Saprolegniomycetes</taxon>
        <taxon>Saprolegniales</taxon>
        <taxon>Verrucalvaceae</taxon>
        <taxon>Aphanomyces</taxon>
    </lineage>
</organism>
<dbReference type="PANTHER" id="PTHR31737">
    <property type="entry name" value="PROTEIN TOS1"/>
    <property type="match status" value="1"/>
</dbReference>
<dbReference type="InterPro" id="IPR001938">
    <property type="entry name" value="Thaumatin"/>
</dbReference>
<comment type="caution">
    <text evidence="3">The sequence shown here is derived from an EMBL/GenBank/DDBJ whole genome shotgun (WGS) entry which is preliminary data.</text>
</comment>
<dbReference type="Gene3D" id="3.50.4.10">
    <property type="entry name" value="Hepatocyte Growth Factor"/>
    <property type="match status" value="2"/>
</dbReference>
<accession>A0A397AHE1</accession>
<evidence type="ECO:0000256" key="1">
    <source>
        <dbReference type="SAM" id="SignalP"/>
    </source>
</evidence>
<protein>
    <recommendedName>
        <fullName evidence="2">Apple domain-containing protein</fullName>
    </recommendedName>
</protein>
<name>A0A397AHE1_APHAT</name>
<dbReference type="SMART" id="SM00205">
    <property type="entry name" value="THN"/>
    <property type="match status" value="1"/>
</dbReference>
<dbReference type="AlphaFoldDB" id="A0A397AHE1"/>